<evidence type="ECO:0000256" key="2">
    <source>
        <dbReference type="SAM" id="Phobius"/>
    </source>
</evidence>
<keyword evidence="2" id="KW-0812">Transmembrane</keyword>
<sequence>MNTISFETYDALDSVQETIEENLLINSEETLKKLQEDEAFKDLKVEEIKELANNTEVDEEILPELGAYSTFLEYFDCEDKDEESICSICREETCECTVTKDVSVCDAFFYYVDLDIYGKTTDEQAEILDRIEKSINLTVLEDESEACEECFAETTKIYEITTNALDFTTENSLTTETSEETTEQTENSSDTTTIFYTTSADEQKDEEVTILAIILSASYGALCLTALIGSVFYIFKSTNKSFSVVLFITVLTVSIANGIQITFYLINKMDEATFLGSFILTLIYGAFSVPTLLY</sequence>
<feature type="region of interest" description="Disordered" evidence="1">
    <location>
        <begin position="172"/>
        <end position="192"/>
    </location>
</feature>
<reference evidence="3" key="1">
    <citation type="journal article" date="2010" name="Science">
        <title>Plasticity of animal genome architecture unmasked by rapid evolution of a pelagic tunicate.</title>
        <authorList>
            <person name="Denoeud F."/>
            <person name="Henriet S."/>
            <person name="Mungpakdee S."/>
            <person name="Aury J.M."/>
            <person name="Da Silva C."/>
            <person name="Brinkmann H."/>
            <person name="Mikhaleva J."/>
            <person name="Olsen L.C."/>
            <person name="Jubin C."/>
            <person name="Canestro C."/>
            <person name="Bouquet J.M."/>
            <person name="Danks G."/>
            <person name="Poulain J."/>
            <person name="Campsteijn C."/>
            <person name="Adamski M."/>
            <person name="Cross I."/>
            <person name="Yadetie F."/>
            <person name="Muffato M."/>
            <person name="Louis A."/>
            <person name="Butcher S."/>
            <person name="Tsagkogeorga G."/>
            <person name="Konrad A."/>
            <person name="Singh S."/>
            <person name="Jensen M.F."/>
            <person name="Cong E.H."/>
            <person name="Eikeseth-Otteraa H."/>
            <person name="Noel B."/>
            <person name="Anthouard V."/>
            <person name="Porcel B.M."/>
            <person name="Kachouri-Lafond R."/>
            <person name="Nishino A."/>
            <person name="Ugolini M."/>
            <person name="Chourrout P."/>
            <person name="Nishida H."/>
            <person name="Aasland R."/>
            <person name="Huzurbazar S."/>
            <person name="Westhof E."/>
            <person name="Delsuc F."/>
            <person name="Lehrach H."/>
            <person name="Reinhardt R."/>
            <person name="Weissenbach J."/>
            <person name="Roy S.W."/>
            <person name="Artiguenave F."/>
            <person name="Postlethwait J.H."/>
            <person name="Manak J.R."/>
            <person name="Thompson E.M."/>
            <person name="Jaillon O."/>
            <person name="Du Pasquier L."/>
            <person name="Boudinot P."/>
            <person name="Liberles D.A."/>
            <person name="Volff J.N."/>
            <person name="Philippe H."/>
            <person name="Lenhard B."/>
            <person name="Roest Crollius H."/>
            <person name="Wincker P."/>
            <person name="Chourrout D."/>
        </authorList>
    </citation>
    <scope>NUCLEOTIDE SEQUENCE [LARGE SCALE GENOMIC DNA]</scope>
</reference>
<gene>
    <name evidence="3" type="ORF">GSOID_T00021345001</name>
</gene>
<dbReference type="AlphaFoldDB" id="E4YD17"/>
<keyword evidence="2" id="KW-0472">Membrane</keyword>
<evidence type="ECO:0000256" key="1">
    <source>
        <dbReference type="SAM" id="MobiDB-lite"/>
    </source>
</evidence>
<evidence type="ECO:0000313" key="3">
    <source>
        <dbReference type="EMBL" id="CBY33434.1"/>
    </source>
</evidence>
<feature type="transmembrane region" description="Helical" evidence="2">
    <location>
        <begin position="272"/>
        <end position="293"/>
    </location>
</feature>
<name>E4YD17_OIKDI</name>
<organism evidence="3">
    <name type="scientific">Oikopleura dioica</name>
    <name type="common">Tunicate</name>
    <dbReference type="NCBI Taxonomy" id="34765"/>
    <lineage>
        <taxon>Eukaryota</taxon>
        <taxon>Metazoa</taxon>
        <taxon>Chordata</taxon>
        <taxon>Tunicata</taxon>
        <taxon>Appendicularia</taxon>
        <taxon>Copelata</taxon>
        <taxon>Oikopleuridae</taxon>
        <taxon>Oikopleura</taxon>
    </lineage>
</organism>
<accession>E4YD17</accession>
<protein>
    <submittedName>
        <fullName evidence="3">Uncharacterized protein</fullName>
    </submittedName>
</protein>
<keyword evidence="2" id="KW-1133">Transmembrane helix</keyword>
<feature type="transmembrane region" description="Helical" evidence="2">
    <location>
        <begin position="210"/>
        <end position="235"/>
    </location>
</feature>
<dbReference type="Proteomes" id="UP000011014">
    <property type="component" value="Unassembled WGS sequence"/>
</dbReference>
<dbReference type="EMBL" id="FN654416">
    <property type="protein sequence ID" value="CBY33434.1"/>
    <property type="molecule type" value="Genomic_DNA"/>
</dbReference>
<feature type="transmembrane region" description="Helical" evidence="2">
    <location>
        <begin position="242"/>
        <end position="266"/>
    </location>
</feature>
<proteinExistence type="predicted"/>